<gene>
    <name evidence="4" type="ORF">QCA50_013337</name>
</gene>
<dbReference type="AlphaFoldDB" id="A0AAW0FR15"/>
<accession>A0AAW0FR15</accession>
<dbReference type="PANTHER" id="PTHR43142:SF5">
    <property type="entry name" value="CARBOXYLIC ESTER HYDROLASE"/>
    <property type="match status" value="1"/>
</dbReference>
<dbReference type="SUPFAM" id="SSF53474">
    <property type="entry name" value="alpha/beta-Hydrolases"/>
    <property type="match status" value="1"/>
</dbReference>
<dbReference type="InterPro" id="IPR029058">
    <property type="entry name" value="AB_hydrolase_fold"/>
</dbReference>
<evidence type="ECO:0000259" key="3">
    <source>
        <dbReference type="Pfam" id="PF00135"/>
    </source>
</evidence>
<comment type="caution">
    <text evidence="4">The sequence shown here is derived from an EMBL/GenBank/DDBJ whole genome shotgun (WGS) entry which is preliminary data.</text>
</comment>
<proteinExistence type="predicted"/>
<feature type="region of interest" description="Disordered" evidence="1">
    <location>
        <begin position="355"/>
        <end position="389"/>
    </location>
</feature>
<keyword evidence="2" id="KW-0472">Membrane</keyword>
<keyword evidence="5" id="KW-1185">Reference proteome</keyword>
<evidence type="ECO:0000313" key="5">
    <source>
        <dbReference type="Proteomes" id="UP001385951"/>
    </source>
</evidence>
<feature type="domain" description="Carboxylesterase type B" evidence="3">
    <location>
        <begin position="23"/>
        <end position="511"/>
    </location>
</feature>
<dbReference type="Gene3D" id="3.40.50.1820">
    <property type="entry name" value="alpha/beta hydrolase"/>
    <property type="match status" value="1"/>
</dbReference>
<keyword evidence="2" id="KW-0812">Transmembrane</keyword>
<evidence type="ECO:0000256" key="2">
    <source>
        <dbReference type="SAM" id="Phobius"/>
    </source>
</evidence>
<dbReference type="Proteomes" id="UP001385951">
    <property type="component" value="Unassembled WGS sequence"/>
</dbReference>
<dbReference type="PANTHER" id="PTHR43142">
    <property type="entry name" value="CARBOXYLIC ESTER HYDROLASE"/>
    <property type="match status" value="1"/>
</dbReference>
<organism evidence="4 5">
    <name type="scientific">Cerrena zonata</name>
    <dbReference type="NCBI Taxonomy" id="2478898"/>
    <lineage>
        <taxon>Eukaryota</taxon>
        <taxon>Fungi</taxon>
        <taxon>Dikarya</taxon>
        <taxon>Basidiomycota</taxon>
        <taxon>Agaricomycotina</taxon>
        <taxon>Agaricomycetes</taxon>
        <taxon>Polyporales</taxon>
        <taxon>Cerrenaceae</taxon>
        <taxon>Cerrena</taxon>
    </lineage>
</organism>
<name>A0AAW0FR15_9APHY</name>
<evidence type="ECO:0000313" key="4">
    <source>
        <dbReference type="EMBL" id="KAK7683503.1"/>
    </source>
</evidence>
<feature type="transmembrane region" description="Helical" evidence="2">
    <location>
        <begin position="571"/>
        <end position="592"/>
    </location>
</feature>
<dbReference type="EMBL" id="JASBNA010000030">
    <property type="protein sequence ID" value="KAK7683503.1"/>
    <property type="molecule type" value="Genomic_DNA"/>
</dbReference>
<keyword evidence="2" id="KW-1133">Transmembrane helix</keyword>
<dbReference type="Pfam" id="PF00135">
    <property type="entry name" value="COesterase"/>
    <property type="match status" value="1"/>
</dbReference>
<sequence length="719" mass="80077">MVNMPASPIEEQAVVSHDTLHTTFRGVALPLSTDEAPVSQFRGIKYASVPARFRQSKLYTEYPPVTDASRFGPICPQPSLGGIEEELFSVSPDATPTIALKHDEFECLNLNITCPGTVDPKSPYPVMLWIHGGGNRGSGSHWLYDGGAFVLRSIQSGKPIVLVTINYRLGLLGFASSSALREDNKNTGDEGVGNYGLHDQRRAMEWVNKYISAFGGDPSNVTLFGEGTGATDILCHLNSTANERAPLFHRAIAQSIVLDLDIPNVSSAGWQLSKLMSSFRAQSVEEMRAIDVEKLVSLGLTIRATDDGYFFRKGWRDSLYPEQPDDCHLAAAAQATATHRVVNGHLDVPELQALSHHHHHHHHLHSASRSRSRTRSPHPRMHPHHESHQPLIIGDCGAESMLWTLPASLWSSAGVVRRIRAVCQSLSKSNALLRAYDINSNTPADELPERILELINDARFAWPTDRIAKTAKHERGGRNVWRYVFDQESPSRGVPHHAIDLMYLFDTVPLPSLSSIAAPPETSNFLQRSHDHAHPRPRRWCMVPTLLQTTVECLLTMASVLLSMTIGVCPWWMSIRIHAFVMLFIAVGSLLHTAKRHGTMRRSSCSVLKARLASDRIASSLEGEERSCGKRHLNLSGYRSSRKSAWSSVMGLPRPPNIDSRSWHPKTSPHIKANVDSEGIPKINTLSVPHLFNFLGYRGCSHRPSLFSYHHWLFWFVLE</sequence>
<feature type="compositionally biased region" description="Basic residues" evidence="1">
    <location>
        <begin position="355"/>
        <end position="385"/>
    </location>
</feature>
<evidence type="ECO:0000256" key="1">
    <source>
        <dbReference type="SAM" id="MobiDB-lite"/>
    </source>
</evidence>
<protein>
    <recommendedName>
        <fullName evidence="3">Carboxylesterase type B domain-containing protein</fullName>
    </recommendedName>
</protein>
<dbReference type="InterPro" id="IPR002018">
    <property type="entry name" value="CarbesteraseB"/>
</dbReference>
<reference evidence="4 5" key="1">
    <citation type="submission" date="2022-09" db="EMBL/GenBank/DDBJ databases">
        <authorList>
            <person name="Palmer J.M."/>
        </authorList>
    </citation>
    <scope>NUCLEOTIDE SEQUENCE [LARGE SCALE GENOMIC DNA]</scope>
    <source>
        <strain evidence="4 5">DSM 7382</strain>
    </source>
</reference>